<feature type="transmembrane region" description="Helical" evidence="6">
    <location>
        <begin position="280"/>
        <end position="299"/>
    </location>
</feature>
<feature type="transmembrane region" description="Helical" evidence="6">
    <location>
        <begin position="43"/>
        <end position="63"/>
    </location>
</feature>
<keyword evidence="9" id="KW-1185">Reference proteome</keyword>
<dbReference type="RefSeq" id="WP_281470088.1">
    <property type="nucleotide sequence ID" value="NZ_CP124535.1"/>
</dbReference>
<dbReference type="SUPFAM" id="SSF103481">
    <property type="entry name" value="Multidrug resistance efflux transporter EmrE"/>
    <property type="match status" value="2"/>
</dbReference>
<name>A0ABY8QBS8_9RHOB</name>
<keyword evidence="4 6" id="KW-1133">Transmembrane helix</keyword>
<evidence type="ECO:0000256" key="3">
    <source>
        <dbReference type="ARBA" id="ARBA00022692"/>
    </source>
</evidence>
<evidence type="ECO:0000256" key="4">
    <source>
        <dbReference type="ARBA" id="ARBA00022989"/>
    </source>
</evidence>
<feature type="transmembrane region" description="Helical" evidence="6">
    <location>
        <begin position="158"/>
        <end position="180"/>
    </location>
</feature>
<feature type="domain" description="EamA" evidence="7">
    <location>
        <begin position="164"/>
        <end position="296"/>
    </location>
</feature>
<evidence type="ECO:0000256" key="6">
    <source>
        <dbReference type="SAM" id="Phobius"/>
    </source>
</evidence>
<feature type="transmembrane region" description="Helical" evidence="6">
    <location>
        <begin position="130"/>
        <end position="152"/>
    </location>
</feature>
<evidence type="ECO:0000259" key="7">
    <source>
        <dbReference type="Pfam" id="PF00892"/>
    </source>
</evidence>
<evidence type="ECO:0000256" key="1">
    <source>
        <dbReference type="ARBA" id="ARBA00004651"/>
    </source>
</evidence>
<feature type="transmembrane region" description="Helical" evidence="6">
    <location>
        <begin position="103"/>
        <end position="123"/>
    </location>
</feature>
<dbReference type="EMBL" id="CP124535">
    <property type="protein sequence ID" value="WGV18154.1"/>
    <property type="molecule type" value="Genomic_DNA"/>
</dbReference>
<gene>
    <name evidence="8" type="ORF">QF092_17975</name>
</gene>
<keyword evidence="5 6" id="KW-0472">Membrane</keyword>
<evidence type="ECO:0000256" key="2">
    <source>
        <dbReference type="ARBA" id="ARBA00022475"/>
    </source>
</evidence>
<dbReference type="InterPro" id="IPR037185">
    <property type="entry name" value="EmrE-like"/>
</dbReference>
<protein>
    <submittedName>
        <fullName evidence="8">DMT family transporter</fullName>
    </submittedName>
</protein>
<feature type="transmembrane region" description="Helical" evidence="6">
    <location>
        <begin position="257"/>
        <end position="274"/>
    </location>
</feature>
<evidence type="ECO:0000313" key="8">
    <source>
        <dbReference type="EMBL" id="WGV18154.1"/>
    </source>
</evidence>
<keyword evidence="2" id="KW-1003">Cell membrane</keyword>
<feature type="domain" description="EamA" evidence="7">
    <location>
        <begin position="16"/>
        <end position="146"/>
    </location>
</feature>
<dbReference type="Pfam" id="PF00892">
    <property type="entry name" value="EamA"/>
    <property type="match status" value="2"/>
</dbReference>
<accession>A0ABY8QBS8</accession>
<proteinExistence type="predicted"/>
<dbReference type="InterPro" id="IPR050638">
    <property type="entry name" value="AA-Vitamin_Transporters"/>
</dbReference>
<dbReference type="InterPro" id="IPR000620">
    <property type="entry name" value="EamA_dom"/>
</dbReference>
<dbReference type="Proteomes" id="UP001230978">
    <property type="component" value="Chromosome"/>
</dbReference>
<reference evidence="8 9" key="1">
    <citation type="submission" date="2023-04" db="EMBL/GenBank/DDBJ databases">
        <title>YMD61, complete Genome.</title>
        <authorList>
            <person name="Zhang J."/>
        </authorList>
    </citation>
    <scope>NUCLEOTIDE SEQUENCE [LARGE SCALE GENOMIC DNA]</scope>
    <source>
        <strain evidence="8 9">YMD61</strain>
    </source>
</reference>
<comment type="subcellular location">
    <subcellularLocation>
        <location evidence="1">Cell membrane</location>
        <topology evidence="1">Multi-pass membrane protein</topology>
    </subcellularLocation>
</comment>
<evidence type="ECO:0000313" key="9">
    <source>
        <dbReference type="Proteomes" id="UP001230978"/>
    </source>
</evidence>
<dbReference type="PANTHER" id="PTHR32322">
    <property type="entry name" value="INNER MEMBRANE TRANSPORTER"/>
    <property type="match status" value="1"/>
</dbReference>
<sequence length="305" mass="32204">MPVAVPVTGRRWFHLAVLLCLGLGWGMTQPLGKMATAEGHGPFGLIFWQLVVCVLVLGALCLPRRKGLVFSRPALRFYVVVAALGTLIPNATFYLSIARLPSGVMSMIISAVPMIAFPLAVILGMERFGWLRLLGLCLGLVSVLLLAAPGAVLPDAAMAAFLPLAMVGPLCYALEGLYVARYGTAGMDPVQAMFGASVAGLIGVFPVAMLTGQFFDPFADFGQAEAALAGSSALHAVIYAAYVWLAFRAGAVFASQCSYIVTGAGIFWAMLLLGERFPPSLWLSLVLLLSGVALVSPRAREGRRG</sequence>
<dbReference type="PANTHER" id="PTHR32322:SF18">
    <property type="entry name" value="S-ADENOSYLMETHIONINE_S-ADENOSYLHOMOCYSTEINE TRANSPORTER"/>
    <property type="match status" value="1"/>
</dbReference>
<feature type="transmembrane region" description="Helical" evidence="6">
    <location>
        <begin position="227"/>
        <end position="245"/>
    </location>
</feature>
<organism evidence="8 9">
    <name type="scientific">Fuscovulum ytuae</name>
    <dbReference type="NCBI Taxonomy" id="3042299"/>
    <lineage>
        <taxon>Bacteria</taxon>
        <taxon>Pseudomonadati</taxon>
        <taxon>Pseudomonadota</taxon>
        <taxon>Alphaproteobacteria</taxon>
        <taxon>Rhodobacterales</taxon>
        <taxon>Paracoccaceae</taxon>
        <taxon>Fuscovulum</taxon>
    </lineage>
</organism>
<feature type="transmembrane region" description="Helical" evidence="6">
    <location>
        <begin position="192"/>
        <end position="215"/>
    </location>
</feature>
<feature type="transmembrane region" description="Helical" evidence="6">
    <location>
        <begin position="12"/>
        <end position="31"/>
    </location>
</feature>
<keyword evidence="3 6" id="KW-0812">Transmembrane</keyword>
<evidence type="ECO:0000256" key="5">
    <source>
        <dbReference type="ARBA" id="ARBA00023136"/>
    </source>
</evidence>
<feature type="transmembrane region" description="Helical" evidence="6">
    <location>
        <begin position="75"/>
        <end position="97"/>
    </location>
</feature>